<dbReference type="AlphaFoldDB" id="E3FK74"/>
<gene>
    <name evidence="1" type="ordered locus">STAUR_7688</name>
</gene>
<organism evidence="1 2">
    <name type="scientific">Stigmatella aurantiaca (strain DW4/3-1)</name>
    <dbReference type="NCBI Taxonomy" id="378806"/>
    <lineage>
        <taxon>Bacteria</taxon>
        <taxon>Pseudomonadati</taxon>
        <taxon>Myxococcota</taxon>
        <taxon>Myxococcia</taxon>
        <taxon>Myxococcales</taxon>
        <taxon>Cystobacterineae</taxon>
        <taxon>Archangiaceae</taxon>
        <taxon>Stigmatella</taxon>
    </lineage>
</organism>
<keyword evidence="2" id="KW-1185">Reference proteome</keyword>
<dbReference type="Proteomes" id="UP000001351">
    <property type="component" value="Chromosome"/>
</dbReference>
<name>E3FK74_STIAD</name>
<reference evidence="1 2" key="1">
    <citation type="journal article" date="2011" name="Mol. Biol. Evol.">
        <title>Comparative genomic analysis of fruiting body formation in Myxococcales.</title>
        <authorList>
            <person name="Huntley S."/>
            <person name="Hamann N."/>
            <person name="Wegener-Feldbrugge S."/>
            <person name="Treuner-Lange A."/>
            <person name="Kube M."/>
            <person name="Reinhardt R."/>
            <person name="Klages S."/>
            <person name="Muller R."/>
            <person name="Ronning C.M."/>
            <person name="Nierman W.C."/>
            <person name="Sogaard-Andersen L."/>
        </authorList>
    </citation>
    <scope>NUCLEOTIDE SEQUENCE [LARGE SCALE GENOMIC DNA]</scope>
    <source>
        <strain evidence="1 2">DW4/3-1</strain>
    </source>
</reference>
<evidence type="ECO:0000313" key="2">
    <source>
        <dbReference type="Proteomes" id="UP000001351"/>
    </source>
</evidence>
<dbReference type="EMBL" id="CP002271">
    <property type="protein sequence ID" value="ADO75443.1"/>
    <property type="molecule type" value="Genomic_DNA"/>
</dbReference>
<dbReference type="STRING" id="378806.STAUR_7688"/>
<evidence type="ECO:0000313" key="1">
    <source>
        <dbReference type="EMBL" id="ADO75443.1"/>
    </source>
</evidence>
<dbReference type="HOGENOM" id="CLU_2095386_0_0_7"/>
<protein>
    <submittedName>
        <fullName evidence="1">Uncharacterized protein</fullName>
    </submittedName>
</protein>
<accession>E3FK74</accession>
<sequence>MSRVKQQLSRPPYVTVRQLEQLAALLASRSDDLQTKDVDLETSEEGLVFVVEKPGKWTGGKLLERRSEVVGRRLTMRGLRPTGHQKLEQFATQFGGCYVVQKNCRRNRFNYISFDG</sequence>
<proteinExistence type="predicted"/>
<dbReference type="KEGG" id="sur:STAUR_7688"/>
<dbReference type="RefSeq" id="WP_013377970.1">
    <property type="nucleotide sequence ID" value="NC_014623.1"/>
</dbReference>